<proteinExistence type="predicted"/>
<comment type="caution">
    <text evidence="5">The sequence shown here is derived from an EMBL/GenBank/DDBJ whole genome shotgun (WGS) entry which is preliminary data.</text>
</comment>
<dbReference type="PANTHER" id="PTHR43132">
    <property type="entry name" value="ARSENICAL RESISTANCE OPERON REPRESSOR ARSR-RELATED"/>
    <property type="match status" value="1"/>
</dbReference>
<dbReference type="InterPro" id="IPR001845">
    <property type="entry name" value="HTH_ArsR_DNA-bd_dom"/>
</dbReference>
<evidence type="ECO:0000313" key="5">
    <source>
        <dbReference type="EMBL" id="MBW7475418.1"/>
    </source>
</evidence>
<accession>A0ABS7D8C1</accession>
<dbReference type="EMBL" id="JAHZIJ010000006">
    <property type="protein sequence ID" value="MBW7475418.1"/>
    <property type="molecule type" value="Genomic_DNA"/>
</dbReference>
<keyword evidence="1" id="KW-0805">Transcription regulation</keyword>
<dbReference type="InterPro" id="IPR011991">
    <property type="entry name" value="ArsR-like_HTH"/>
</dbReference>
<sequence>MNHNAGIQQFKADFFKALAHPMRIRILEVLGEGDKNVNELQQILGSEGSAVSQQLSILRNKNIVYGLKEGTSVIYSLRDPLIKELLAVAKRIFDNHLVDAISLLEVIRNEPYNEKGVRE</sequence>
<name>A0ABS7D8C1_9BACL</name>
<reference evidence="5 6" key="1">
    <citation type="submission" date="2021-07" db="EMBL/GenBank/DDBJ databases">
        <title>Paenibacillus radiodurans sp. nov., isolated from the southeastern edge of Tengger Desert.</title>
        <authorList>
            <person name="Zhang G."/>
        </authorList>
    </citation>
    <scope>NUCLEOTIDE SEQUENCE [LARGE SCALE GENOMIC DNA]</scope>
    <source>
        <strain evidence="5 6">DT7-4</strain>
    </source>
</reference>
<evidence type="ECO:0000256" key="1">
    <source>
        <dbReference type="ARBA" id="ARBA00023015"/>
    </source>
</evidence>
<dbReference type="Proteomes" id="UP000812277">
    <property type="component" value="Unassembled WGS sequence"/>
</dbReference>
<dbReference type="PRINTS" id="PR00778">
    <property type="entry name" value="HTHARSR"/>
</dbReference>
<dbReference type="NCBIfam" id="NF033788">
    <property type="entry name" value="HTH_metalloreg"/>
    <property type="match status" value="1"/>
</dbReference>
<evidence type="ECO:0000259" key="4">
    <source>
        <dbReference type="PROSITE" id="PS50987"/>
    </source>
</evidence>
<dbReference type="Gene3D" id="1.10.10.10">
    <property type="entry name" value="Winged helix-like DNA-binding domain superfamily/Winged helix DNA-binding domain"/>
    <property type="match status" value="1"/>
</dbReference>
<dbReference type="PROSITE" id="PS50987">
    <property type="entry name" value="HTH_ARSR_2"/>
    <property type="match status" value="1"/>
</dbReference>
<dbReference type="CDD" id="cd00090">
    <property type="entry name" value="HTH_ARSR"/>
    <property type="match status" value="1"/>
</dbReference>
<keyword evidence="3" id="KW-0804">Transcription</keyword>
<dbReference type="InterPro" id="IPR036390">
    <property type="entry name" value="WH_DNA-bd_sf"/>
</dbReference>
<evidence type="ECO:0000313" key="6">
    <source>
        <dbReference type="Proteomes" id="UP000812277"/>
    </source>
</evidence>
<dbReference type="SUPFAM" id="SSF46785">
    <property type="entry name" value="Winged helix' DNA-binding domain"/>
    <property type="match status" value="1"/>
</dbReference>
<evidence type="ECO:0000256" key="3">
    <source>
        <dbReference type="ARBA" id="ARBA00023163"/>
    </source>
</evidence>
<dbReference type="PANTHER" id="PTHR43132:SF2">
    <property type="entry name" value="ARSENICAL RESISTANCE OPERON REPRESSOR ARSR-RELATED"/>
    <property type="match status" value="1"/>
</dbReference>
<feature type="domain" description="HTH arsR-type" evidence="4">
    <location>
        <begin position="3"/>
        <end position="97"/>
    </location>
</feature>
<organism evidence="5 6">
    <name type="scientific">Paenibacillus oenotherae</name>
    <dbReference type="NCBI Taxonomy" id="1435645"/>
    <lineage>
        <taxon>Bacteria</taxon>
        <taxon>Bacillati</taxon>
        <taxon>Bacillota</taxon>
        <taxon>Bacilli</taxon>
        <taxon>Bacillales</taxon>
        <taxon>Paenibacillaceae</taxon>
        <taxon>Paenibacillus</taxon>
    </lineage>
</organism>
<keyword evidence="6" id="KW-1185">Reference proteome</keyword>
<protein>
    <submittedName>
        <fullName evidence="5">Metalloregulator ArsR/SmtB family transcription factor</fullName>
    </submittedName>
</protein>
<dbReference type="RefSeq" id="WP_219872647.1">
    <property type="nucleotide sequence ID" value="NZ_JAHZIJ010000006.1"/>
</dbReference>
<gene>
    <name evidence="5" type="ORF">K0T92_11720</name>
</gene>
<dbReference type="InterPro" id="IPR051011">
    <property type="entry name" value="Metal_resp_trans_reg"/>
</dbReference>
<dbReference type="InterPro" id="IPR036388">
    <property type="entry name" value="WH-like_DNA-bd_sf"/>
</dbReference>
<evidence type="ECO:0000256" key="2">
    <source>
        <dbReference type="ARBA" id="ARBA00023125"/>
    </source>
</evidence>
<dbReference type="Pfam" id="PF01022">
    <property type="entry name" value="HTH_5"/>
    <property type="match status" value="1"/>
</dbReference>
<dbReference type="SMART" id="SM00418">
    <property type="entry name" value="HTH_ARSR"/>
    <property type="match status" value="1"/>
</dbReference>
<keyword evidence="2" id="KW-0238">DNA-binding</keyword>